<dbReference type="InterPro" id="IPR052041">
    <property type="entry name" value="Nucleic_acid_metab_PIN/TRAM"/>
</dbReference>
<keyword evidence="7" id="KW-0812">Transmembrane</keyword>
<sequence length="369" mass="40524">MLLWLFRGMFIIIVVSVLMVNASSSELSKADNSASWWAVVISGVGLAIFFLLLDVLTPKRKLSALAGVFFGLLVGMLISGALASAVDMIGESYRIPMVEPARVAIKWMLGIGICYFTISIVMRTKDDFRFVIPYVAFAKQTKGARPLILDTSAIVDGRIYDLSESRLFDAPIVVPRFVLNELQLIADSSDKLKRNRGRRGLDVLKKMQSSQVIEVEIDETAVAETEEAKGVDQKLMVFAKAHNGRLVTTDYNLTKVAQVRSVDVVNINDLANLLKVVALPGETMQVKIVKPGEEADQGIGYLDDGTMIVVEGGRNKIGRDVQISVTSSLQTSAGKMIFGRFESFASSDRPNDRPGRSFNPRSNRMSARP</sequence>
<dbReference type="GO" id="GO:0004518">
    <property type="term" value="F:nuclease activity"/>
    <property type="evidence" value="ECO:0007669"/>
    <property type="project" value="UniProtKB-KW"/>
</dbReference>
<organism evidence="9 10">
    <name type="scientific">Anaerobaca lacustris</name>
    <dbReference type="NCBI Taxonomy" id="3044600"/>
    <lineage>
        <taxon>Bacteria</taxon>
        <taxon>Pseudomonadati</taxon>
        <taxon>Planctomycetota</taxon>
        <taxon>Phycisphaerae</taxon>
        <taxon>Sedimentisphaerales</taxon>
        <taxon>Anaerobacaceae</taxon>
        <taxon>Anaerobaca</taxon>
    </lineage>
</organism>
<feature type="domain" description="TRAM" evidence="8">
    <location>
        <begin position="277"/>
        <end position="338"/>
    </location>
</feature>
<evidence type="ECO:0000313" key="10">
    <source>
        <dbReference type="Proteomes" id="UP001431776"/>
    </source>
</evidence>
<evidence type="ECO:0000256" key="7">
    <source>
        <dbReference type="SAM" id="Phobius"/>
    </source>
</evidence>
<keyword evidence="10" id="KW-1185">Reference proteome</keyword>
<dbReference type="PANTHER" id="PTHR11603:SF147">
    <property type="entry name" value="MEMBRANE PROTEIN"/>
    <property type="match status" value="1"/>
</dbReference>
<keyword evidence="3" id="KW-0540">Nuclease</keyword>
<feature type="transmembrane region" description="Helical" evidence="7">
    <location>
        <begin position="34"/>
        <end position="53"/>
    </location>
</feature>
<dbReference type="InterPro" id="IPR002716">
    <property type="entry name" value="PIN_dom"/>
</dbReference>
<evidence type="ECO:0000256" key="1">
    <source>
        <dbReference type="ARBA" id="ARBA00001946"/>
    </source>
</evidence>
<gene>
    <name evidence="9" type="ORF">QJ522_10375</name>
</gene>
<comment type="caution">
    <text evidence="9">The sequence shown here is derived from an EMBL/GenBank/DDBJ whole genome shotgun (WGS) entry which is preliminary data.</text>
</comment>
<dbReference type="CDD" id="cd09877">
    <property type="entry name" value="PIN_YacL-like"/>
    <property type="match status" value="1"/>
</dbReference>
<accession>A0AAW6TVR3</accession>
<keyword evidence="7" id="KW-1133">Transmembrane helix</keyword>
<reference evidence="9" key="1">
    <citation type="submission" date="2023-05" db="EMBL/GenBank/DDBJ databases">
        <title>Anaerotaeda fermentans gen. nov., sp. nov., a novel anaerobic planctomycete of the new family within the order Sedimentisphaerales isolated from Taman Peninsula, Russia.</title>
        <authorList>
            <person name="Khomyakova M.A."/>
            <person name="Merkel A.Y."/>
            <person name="Slobodkin A.I."/>
        </authorList>
    </citation>
    <scope>NUCLEOTIDE SEQUENCE</scope>
    <source>
        <strain evidence="9">M17dextr</strain>
    </source>
</reference>
<proteinExistence type="predicted"/>
<evidence type="ECO:0000256" key="5">
    <source>
        <dbReference type="ARBA" id="ARBA00022842"/>
    </source>
</evidence>
<keyword evidence="5" id="KW-0460">Magnesium</keyword>
<dbReference type="GO" id="GO:0016787">
    <property type="term" value="F:hydrolase activity"/>
    <property type="evidence" value="ECO:0007669"/>
    <property type="project" value="UniProtKB-KW"/>
</dbReference>
<evidence type="ECO:0000256" key="6">
    <source>
        <dbReference type="SAM" id="MobiDB-lite"/>
    </source>
</evidence>
<feature type="region of interest" description="Disordered" evidence="6">
    <location>
        <begin position="344"/>
        <end position="369"/>
    </location>
</feature>
<dbReference type="RefSeq" id="WP_349244853.1">
    <property type="nucleotide sequence ID" value="NZ_JASCXX010000010.1"/>
</dbReference>
<feature type="transmembrane region" description="Helical" evidence="7">
    <location>
        <begin position="104"/>
        <end position="122"/>
    </location>
</feature>
<keyword evidence="4" id="KW-0378">Hydrolase</keyword>
<protein>
    <submittedName>
        <fullName evidence="9">TRAM domain-containing protein</fullName>
    </submittedName>
</protein>
<evidence type="ECO:0000259" key="8">
    <source>
        <dbReference type="PROSITE" id="PS50926"/>
    </source>
</evidence>
<feature type="compositionally biased region" description="Polar residues" evidence="6">
    <location>
        <begin position="359"/>
        <end position="369"/>
    </location>
</feature>
<feature type="transmembrane region" description="Helical" evidence="7">
    <location>
        <begin position="65"/>
        <end position="84"/>
    </location>
</feature>
<keyword evidence="7" id="KW-0472">Membrane</keyword>
<dbReference type="PANTHER" id="PTHR11603">
    <property type="entry name" value="AAA FAMILY ATPASE"/>
    <property type="match status" value="1"/>
</dbReference>
<evidence type="ECO:0000313" key="9">
    <source>
        <dbReference type="EMBL" id="MDI6449447.1"/>
    </source>
</evidence>
<keyword evidence="2" id="KW-0808">Transferase</keyword>
<dbReference type="PROSITE" id="PS50926">
    <property type="entry name" value="TRAM"/>
    <property type="match status" value="1"/>
</dbReference>
<evidence type="ECO:0000256" key="4">
    <source>
        <dbReference type="ARBA" id="ARBA00022801"/>
    </source>
</evidence>
<dbReference type="InterPro" id="IPR029060">
    <property type="entry name" value="PIN-like_dom_sf"/>
</dbReference>
<comment type="cofactor">
    <cofactor evidence="1">
        <name>Mg(2+)</name>
        <dbReference type="ChEBI" id="CHEBI:18420"/>
    </cofactor>
</comment>
<dbReference type="SUPFAM" id="SSF88723">
    <property type="entry name" value="PIN domain-like"/>
    <property type="match status" value="1"/>
</dbReference>
<dbReference type="Pfam" id="PF01938">
    <property type="entry name" value="TRAM"/>
    <property type="match status" value="1"/>
</dbReference>
<dbReference type="SMART" id="SM00670">
    <property type="entry name" value="PINc"/>
    <property type="match status" value="1"/>
</dbReference>
<dbReference type="Pfam" id="PF01850">
    <property type="entry name" value="PIN"/>
    <property type="match status" value="1"/>
</dbReference>
<dbReference type="Gene3D" id="3.40.50.1010">
    <property type="entry name" value="5'-nuclease"/>
    <property type="match status" value="1"/>
</dbReference>
<dbReference type="InterPro" id="IPR002792">
    <property type="entry name" value="TRAM_dom"/>
</dbReference>
<name>A0AAW6TVR3_9BACT</name>
<dbReference type="EMBL" id="JASCXX010000010">
    <property type="protein sequence ID" value="MDI6449447.1"/>
    <property type="molecule type" value="Genomic_DNA"/>
</dbReference>
<dbReference type="AlphaFoldDB" id="A0AAW6TVR3"/>
<evidence type="ECO:0000256" key="3">
    <source>
        <dbReference type="ARBA" id="ARBA00022722"/>
    </source>
</evidence>
<dbReference type="Proteomes" id="UP001431776">
    <property type="component" value="Unassembled WGS sequence"/>
</dbReference>
<evidence type="ECO:0000256" key="2">
    <source>
        <dbReference type="ARBA" id="ARBA00022679"/>
    </source>
</evidence>
<dbReference type="GO" id="GO:0016740">
    <property type="term" value="F:transferase activity"/>
    <property type="evidence" value="ECO:0007669"/>
    <property type="project" value="UniProtKB-KW"/>
</dbReference>